<proteinExistence type="inferred from homology"/>
<evidence type="ECO:0000256" key="4">
    <source>
        <dbReference type="ARBA" id="ARBA00022989"/>
    </source>
</evidence>
<dbReference type="KEGG" id="llp:GH975_03720"/>
<dbReference type="InterPro" id="IPR018704">
    <property type="entry name" value="SecYEG/CpoB_TPR"/>
</dbReference>
<evidence type="ECO:0000256" key="6">
    <source>
        <dbReference type="ARBA" id="ARBA00023186"/>
    </source>
</evidence>
<keyword evidence="3" id="KW-0812">Transmembrane</keyword>
<feature type="domain" description="Ancillary SecYEG translocon subunit/Cell division coordinator CpoB TPR" evidence="9">
    <location>
        <begin position="16"/>
        <end position="208"/>
    </location>
</feature>
<dbReference type="GO" id="GO:0005886">
    <property type="term" value="C:plasma membrane"/>
    <property type="evidence" value="ECO:0007669"/>
    <property type="project" value="UniProtKB-SubCell"/>
</dbReference>
<keyword evidence="2" id="KW-1003">Cell membrane</keyword>
<dbReference type="Pfam" id="PF09976">
    <property type="entry name" value="TPR_21"/>
    <property type="match status" value="1"/>
</dbReference>
<evidence type="ECO:0000256" key="8">
    <source>
        <dbReference type="ARBA" id="ARBA00024235"/>
    </source>
</evidence>
<comment type="similarity">
    <text evidence="7">Belongs to the YfgM family.</text>
</comment>
<keyword evidence="5" id="KW-0472">Membrane</keyword>
<protein>
    <recommendedName>
        <fullName evidence="8">Ancillary SecYEG translocon subunit</fullName>
    </recommendedName>
</protein>
<evidence type="ECO:0000313" key="11">
    <source>
        <dbReference type="Proteomes" id="UP000388235"/>
    </source>
</evidence>
<dbReference type="Proteomes" id="UP000388235">
    <property type="component" value="Chromosome"/>
</dbReference>
<reference evidence="10 11" key="1">
    <citation type="submission" date="2019-11" db="EMBL/GenBank/DDBJ databases">
        <authorList>
            <person name="Khan S.A."/>
            <person name="Jeon C.O."/>
            <person name="Chun B.H."/>
        </authorList>
    </citation>
    <scope>NUCLEOTIDE SEQUENCE [LARGE SCALE GENOMIC DNA]</scope>
    <source>
        <strain evidence="10 11">IMCC 1097</strain>
    </source>
</reference>
<dbReference type="PANTHER" id="PTHR38035:SF1">
    <property type="entry name" value="ANCILLARY SECYEG TRANSLOCON SUBUNIT"/>
    <property type="match status" value="1"/>
</dbReference>
<sequence>MSVELRDEDEQIAAIKQWWDENGKFVLAAVGLAVAGTFGWEFYQDQQVEAGAARSSAYQNVLNAANGGTPAELLDAAGLVQQNYADTEYARLATLFAAKALVETDDLDGAAVQLQGLVAGVAVTDPVGAEARLRLATVQLSQGDHAAALATLDDSFSTAYQGRALELRGDALLASGDRAAAKQAYAQAQALTQAGELPLLQLKLDDLADV</sequence>
<dbReference type="EMBL" id="CP045871">
    <property type="protein sequence ID" value="QGG79723.1"/>
    <property type="molecule type" value="Genomic_DNA"/>
</dbReference>
<keyword evidence="6" id="KW-0143">Chaperone</keyword>
<dbReference type="Gene3D" id="1.25.40.10">
    <property type="entry name" value="Tetratricopeptide repeat domain"/>
    <property type="match status" value="1"/>
</dbReference>
<dbReference type="AlphaFoldDB" id="A0A5Q2Q989"/>
<accession>A0A5Q2Q989</accession>
<evidence type="ECO:0000256" key="7">
    <source>
        <dbReference type="ARBA" id="ARBA00024197"/>
    </source>
</evidence>
<evidence type="ECO:0000259" key="9">
    <source>
        <dbReference type="Pfam" id="PF09976"/>
    </source>
</evidence>
<dbReference type="PIRSF" id="PIRSF006170">
    <property type="entry name" value="YfgM"/>
    <property type="match status" value="1"/>
</dbReference>
<dbReference type="InterPro" id="IPR011990">
    <property type="entry name" value="TPR-like_helical_dom_sf"/>
</dbReference>
<evidence type="ECO:0000256" key="2">
    <source>
        <dbReference type="ARBA" id="ARBA00022475"/>
    </source>
</evidence>
<keyword evidence="11" id="KW-1185">Reference proteome</keyword>
<evidence type="ECO:0000313" key="10">
    <source>
        <dbReference type="EMBL" id="QGG79723.1"/>
    </source>
</evidence>
<gene>
    <name evidence="10" type="ORF">GH975_03720</name>
</gene>
<dbReference type="GO" id="GO:0044877">
    <property type="term" value="F:protein-containing complex binding"/>
    <property type="evidence" value="ECO:0007669"/>
    <property type="project" value="InterPro"/>
</dbReference>
<keyword evidence="4" id="KW-1133">Transmembrane helix</keyword>
<dbReference type="InterPro" id="IPR026039">
    <property type="entry name" value="YfgM"/>
</dbReference>
<evidence type="ECO:0000256" key="1">
    <source>
        <dbReference type="ARBA" id="ARBA00004401"/>
    </source>
</evidence>
<evidence type="ECO:0000256" key="5">
    <source>
        <dbReference type="ARBA" id="ARBA00023136"/>
    </source>
</evidence>
<dbReference type="OrthoDB" id="9789675at2"/>
<dbReference type="PANTHER" id="PTHR38035">
    <property type="entry name" value="UPF0070 PROTEIN YFGM"/>
    <property type="match status" value="1"/>
</dbReference>
<evidence type="ECO:0000256" key="3">
    <source>
        <dbReference type="ARBA" id="ARBA00022692"/>
    </source>
</evidence>
<comment type="subcellular location">
    <subcellularLocation>
        <location evidence="1">Cell membrane</location>
        <topology evidence="1">Single-pass type II membrane protein</topology>
    </subcellularLocation>
</comment>
<dbReference type="SUPFAM" id="SSF48452">
    <property type="entry name" value="TPR-like"/>
    <property type="match status" value="1"/>
</dbReference>
<name>A0A5Q2Q989_9GAMM</name>
<organism evidence="10 11">
    <name type="scientific">Litorivicinus lipolyticus</name>
    <dbReference type="NCBI Taxonomy" id="418701"/>
    <lineage>
        <taxon>Bacteria</taxon>
        <taxon>Pseudomonadati</taxon>
        <taxon>Pseudomonadota</taxon>
        <taxon>Gammaproteobacteria</taxon>
        <taxon>Oceanospirillales</taxon>
        <taxon>Litorivicinaceae</taxon>
        <taxon>Litorivicinus</taxon>
    </lineage>
</organism>